<evidence type="ECO:0000313" key="2">
    <source>
        <dbReference type="EMBL" id="PUA31547.1"/>
    </source>
</evidence>
<accession>A0A2R7Y2H7</accession>
<dbReference type="PANTHER" id="PTHR43190">
    <property type="entry name" value="N-ACETYL-D-GLUCOSAMINE KINASE"/>
    <property type="match status" value="1"/>
</dbReference>
<sequence length="354" mass="37956">MLNRKLRMLRQRYLKPWIKYLRCSPALKKVVLGVDAGASKTEIAALDLSGSLVGLLSSKPANPSATSVKVACKNVVNGVRKLVNNLKDVEVVALGVGMAGVINEESKEVVRSFVGKSLNMDLSQVHVFEDVLAAHVASFAFGDGIVAVLGTGSCVFGVYKGRNVRFGGWGHLLGDEGSAYRIGNYALREYLKFLEGRDRHSTLHKLLESRLGSRSVSDVLATVYRSKDPKGLVASLAPYVFNAFKEGDALAREIIEGEICLFSEQIVAAAEALGMKCPEVSVVGGVFEGNKELVKSLLIKCLERKFSACELIVRGSLMRASCASALIALKKVLGDAYVSDALISAVVKECSVGT</sequence>
<dbReference type="CDD" id="cd24007">
    <property type="entry name" value="ASKHA_NBD_eukNAGK-like"/>
    <property type="match status" value="1"/>
</dbReference>
<proteinExistence type="predicted"/>
<dbReference type="InterPro" id="IPR043129">
    <property type="entry name" value="ATPase_NBD"/>
</dbReference>
<name>A0A2R7Y2H7_9CREN</name>
<dbReference type="InterPro" id="IPR002731">
    <property type="entry name" value="ATPase_BadF"/>
</dbReference>
<organism evidence="2 3">
    <name type="scientific">Zestosphaera tikiterensis</name>
    <dbReference type="NCBI Taxonomy" id="1973259"/>
    <lineage>
        <taxon>Archaea</taxon>
        <taxon>Thermoproteota</taxon>
        <taxon>Thermoprotei</taxon>
        <taxon>Desulfurococcales</taxon>
        <taxon>Desulfurococcaceae</taxon>
        <taxon>Zestosphaera</taxon>
    </lineage>
</organism>
<evidence type="ECO:0000313" key="3">
    <source>
        <dbReference type="Proteomes" id="UP000244093"/>
    </source>
</evidence>
<dbReference type="AlphaFoldDB" id="A0A2R7Y2H7"/>
<dbReference type="Proteomes" id="UP000244093">
    <property type="component" value="Unassembled WGS sequence"/>
</dbReference>
<dbReference type="Gene3D" id="3.30.420.40">
    <property type="match status" value="2"/>
</dbReference>
<dbReference type="EMBL" id="NBVN01000009">
    <property type="protein sequence ID" value="PUA31547.1"/>
    <property type="molecule type" value="Genomic_DNA"/>
</dbReference>
<dbReference type="PANTHER" id="PTHR43190:SF3">
    <property type="entry name" value="N-ACETYL-D-GLUCOSAMINE KINASE"/>
    <property type="match status" value="1"/>
</dbReference>
<feature type="domain" description="ATPase BadF/BadG/BcrA/BcrD type" evidence="1">
    <location>
        <begin position="32"/>
        <end position="297"/>
    </location>
</feature>
<dbReference type="Pfam" id="PF01869">
    <property type="entry name" value="BcrAD_BadFG"/>
    <property type="match status" value="1"/>
</dbReference>
<gene>
    <name evidence="2" type="ORF">B7O98_09160</name>
</gene>
<evidence type="ECO:0000259" key="1">
    <source>
        <dbReference type="Pfam" id="PF01869"/>
    </source>
</evidence>
<dbReference type="SUPFAM" id="SSF53067">
    <property type="entry name" value="Actin-like ATPase domain"/>
    <property type="match status" value="2"/>
</dbReference>
<dbReference type="InterPro" id="IPR052519">
    <property type="entry name" value="Euk-type_GlcNAc_Kinase"/>
</dbReference>
<reference evidence="2 3" key="1">
    <citation type="journal article" date="2018" name="Syst. Appl. Microbiol.">
        <title>A new symbiotic nanoarchaeote (Candidatus Nanoclepta minutus) and its host (Zestosphaera tikiterensis gen. nov., sp. nov.) from a New Zealand hot spring.</title>
        <authorList>
            <person name="St John E."/>
            <person name="Liu Y."/>
            <person name="Podar M."/>
            <person name="Stott M.B."/>
            <person name="Meneghin J."/>
            <person name="Chen Z."/>
            <person name="Lagutin K."/>
            <person name="Mitchell K."/>
            <person name="Reysenbach A.L."/>
        </authorList>
    </citation>
    <scope>NUCLEOTIDE SEQUENCE [LARGE SCALE GENOMIC DNA]</scope>
    <source>
        <strain evidence="2">NZ3</strain>
    </source>
</reference>
<comment type="caution">
    <text evidence="2">The sequence shown here is derived from an EMBL/GenBank/DDBJ whole genome shotgun (WGS) entry which is preliminary data.</text>
</comment>
<protein>
    <recommendedName>
        <fullName evidence="1">ATPase BadF/BadG/BcrA/BcrD type domain-containing protein</fullName>
    </recommendedName>
</protein>